<feature type="region of interest" description="Disordered" evidence="1">
    <location>
        <begin position="1"/>
        <end position="81"/>
    </location>
</feature>
<accession>A0ABS4L192</accession>
<protein>
    <submittedName>
        <fullName evidence="2">Uncharacterized protein</fullName>
    </submittedName>
</protein>
<feature type="compositionally biased region" description="Basic and acidic residues" evidence="1">
    <location>
        <begin position="63"/>
        <end position="81"/>
    </location>
</feature>
<feature type="compositionally biased region" description="Low complexity" evidence="1">
    <location>
        <begin position="8"/>
        <end position="17"/>
    </location>
</feature>
<feature type="compositionally biased region" description="Low complexity" evidence="1">
    <location>
        <begin position="35"/>
        <end position="44"/>
    </location>
</feature>
<evidence type="ECO:0000313" key="2">
    <source>
        <dbReference type="EMBL" id="MBP2035660.1"/>
    </source>
</evidence>
<keyword evidence="3" id="KW-1185">Reference proteome</keyword>
<sequence>MTAITRLPAAAAGPAAARTHLRLRPVGRPGRDGARATTSAAGASLPADCDHEGRAAVRPAARPTDDRPSGPEGHRSTGEHA</sequence>
<name>A0ABS4L192_STRAV</name>
<dbReference type="EMBL" id="JAGGLQ010000002">
    <property type="protein sequence ID" value="MBP2035660.1"/>
    <property type="molecule type" value="Genomic_DNA"/>
</dbReference>
<organism evidence="2 3">
    <name type="scientific">Streptomyces avidinii</name>
    <dbReference type="NCBI Taxonomy" id="1895"/>
    <lineage>
        <taxon>Bacteria</taxon>
        <taxon>Bacillati</taxon>
        <taxon>Actinomycetota</taxon>
        <taxon>Actinomycetes</taxon>
        <taxon>Kitasatosporales</taxon>
        <taxon>Streptomycetaceae</taxon>
        <taxon>Streptomyces</taxon>
    </lineage>
</organism>
<reference evidence="2 3" key="1">
    <citation type="submission" date="2021-03" db="EMBL/GenBank/DDBJ databases">
        <title>Genomic Encyclopedia of Type Strains, Phase IV (KMG-IV): sequencing the most valuable type-strain genomes for metagenomic binning, comparative biology and taxonomic classification.</title>
        <authorList>
            <person name="Goeker M."/>
        </authorList>
    </citation>
    <scope>NUCLEOTIDE SEQUENCE [LARGE SCALE GENOMIC DNA]</scope>
    <source>
        <strain evidence="2 3">DSM 40526</strain>
    </source>
</reference>
<proteinExistence type="predicted"/>
<evidence type="ECO:0000313" key="3">
    <source>
        <dbReference type="Proteomes" id="UP001519310"/>
    </source>
</evidence>
<comment type="caution">
    <text evidence="2">The sequence shown here is derived from an EMBL/GenBank/DDBJ whole genome shotgun (WGS) entry which is preliminary data.</text>
</comment>
<evidence type="ECO:0000256" key="1">
    <source>
        <dbReference type="SAM" id="MobiDB-lite"/>
    </source>
</evidence>
<dbReference type="Proteomes" id="UP001519310">
    <property type="component" value="Unassembled WGS sequence"/>
</dbReference>
<gene>
    <name evidence="2" type="ORF">J2Z77_001447</name>
</gene>
<dbReference type="RefSeq" id="WP_189968175.1">
    <property type="nucleotide sequence ID" value="NZ_BMVL01000004.1"/>
</dbReference>